<feature type="transmembrane region" description="Helical" evidence="1">
    <location>
        <begin position="157"/>
        <end position="176"/>
    </location>
</feature>
<reference evidence="2 3" key="1">
    <citation type="journal article" date="2010" name="Stand. Genomic Sci.">
        <title>Complete genome sequence of Vulcanisaeta distributa type strain (IC-017).</title>
        <authorList>
            <person name="Mavromatis K."/>
            <person name="Sikorski J."/>
            <person name="Pabst E."/>
            <person name="Teshima H."/>
            <person name="Lapidus A."/>
            <person name="Lucas S."/>
            <person name="Nolan M."/>
            <person name="Glavina Del Rio T."/>
            <person name="Cheng J.F."/>
            <person name="Bruce D."/>
            <person name="Goodwin L."/>
            <person name="Pitluck S."/>
            <person name="Liolios K."/>
            <person name="Ivanova N."/>
            <person name="Mikhailova N."/>
            <person name="Pati A."/>
            <person name="Chen A."/>
            <person name="Palaniappan K."/>
            <person name="Land M."/>
            <person name="Hauser L."/>
            <person name="Chang Y.J."/>
            <person name="Jeffries C.D."/>
            <person name="Rohde M."/>
            <person name="Spring S."/>
            <person name="Goker M."/>
            <person name="Wirth R."/>
            <person name="Woyke T."/>
            <person name="Bristow J."/>
            <person name="Eisen J.A."/>
            <person name="Markowitz V."/>
            <person name="Hugenholtz P."/>
            <person name="Klenk H.P."/>
            <person name="Kyrpides N.C."/>
        </authorList>
    </citation>
    <scope>NUCLEOTIDE SEQUENCE [LARGE SCALE GENOMIC DNA]</scope>
    <source>
        <strain evidence="3">DSM 14429 / JCM 11212 / NBRC 100878 / IC-017</strain>
    </source>
</reference>
<organism evidence="2 3">
    <name type="scientific">Vulcanisaeta distributa (strain DSM 14429 / JCM 11212 / NBRC 100878 / IC-017)</name>
    <dbReference type="NCBI Taxonomy" id="572478"/>
    <lineage>
        <taxon>Archaea</taxon>
        <taxon>Thermoproteota</taxon>
        <taxon>Thermoprotei</taxon>
        <taxon>Thermoproteales</taxon>
        <taxon>Thermoproteaceae</taxon>
        <taxon>Vulcanisaeta</taxon>
    </lineage>
</organism>
<accession>E1QPW3</accession>
<proteinExistence type="predicted"/>
<dbReference type="EMBL" id="CP002100">
    <property type="protein sequence ID" value="ADN51523.1"/>
    <property type="molecule type" value="Genomic_DNA"/>
</dbReference>
<dbReference type="RefSeq" id="WP_013337248.1">
    <property type="nucleotide sequence ID" value="NC_014537.1"/>
</dbReference>
<gene>
    <name evidence="2" type="ordered locus">Vdis_2154</name>
</gene>
<protein>
    <submittedName>
        <fullName evidence="2">Uncharacterized protein</fullName>
    </submittedName>
</protein>
<feature type="transmembrane region" description="Helical" evidence="1">
    <location>
        <begin position="72"/>
        <end position="91"/>
    </location>
</feature>
<dbReference type="KEGG" id="vdi:Vdis_2154"/>
<dbReference type="HOGENOM" id="CLU_1431721_0_0_2"/>
<feature type="transmembrane region" description="Helical" evidence="1">
    <location>
        <begin position="12"/>
        <end position="33"/>
    </location>
</feature>
<dbReference type="Proteomes" id="UP000006681">
    <property type="component" value="Chromosome"/>
</dbReference>
<name>E1QPW3_VULDI</name>
<dbReference type="OrthoDB" id="29171at2157"/>
<dbReference type="STRING" id="572478.Vdis_2154"/>
<reference evidence="3" key="2">
    <citation type="journal article" date="2010" name="Stand. Genomic Sci.">
        <title>Complete genome sequence of Vulcanisaeta distributa type strain (IC-017T).</title>
        <authorList>
            <person name="Mavromatis K."/>
            <person name="Sikorski J."/>
            <person name="Pabst E."/>
            <person name="Teshima H."/>
            <person name="Lapidus A."/>
            <person name="Lucas S."/>
            <person name="Nolan M."/>
            <person name="Glavina Del Rio T."/>
            <person name="Cheng J."/>
            <person name="Bruce D."/>
            <person name="Goodwin L."/>
            <person name="Pitluck S."/>
            <person name="Liolios K."/>
            <person name="Ivanova N."/>
            <person name="Mikhailova N."/>
            <person name="Pati A."/>
            <person name="Chen A."/>
            <person name="Palaniappan K."/>
            <person name="Land M."/>
            <person name="Hauser L."/>
            <person name="Chang Y."/>
            <person name="Jeffries C."/>
            <person name="Rohde M."/>
            <person name="Spring S."/>
            <person name="Goker M."/>
            <person name="Wirth R."/>
            <person name="Woyke T."/>
            <person name="Bristow J."/>
            <person name="Eisen J."/>
            <person name="Markowitz V."/>
            <person name="Hugenholtz P."/>
            <person name="Klenk H."/>
            <person name="Kyrpides N."/>
        </authorList>
    </citation>
    <scope>NUCLEOTIDE SEQUENCE [LARGE SCALE GENOMIC DNA]</scope>
    <source>
        <strain evidence="3">DSM 14429 / JCM 11212 / NBRC 100878 / IC-017</strain>
    </source>
</reference>
<feature type="transmembrane region" description="Helical" evidence="1">
    <location>
        <begin position="97"/>
        <end position="120"/>
    </location>
</feature>
<keyword evidence="3" id="KW-1185">Reference proteome</keyword>
<sequence length="189" mass="20749">MSIVRGVYEGFTAIIYGFILDIALKALLLMGFTDLTYDVLQLIIAILWIGIGMFGWGNICIVNRGSCRLSTIYRYIMFIAPPLMTISYLLYLYGDGAAAAVLFLIAVSVVLGLSVSSYVGAYMVSNQFRSNVGRVGAIISIVAIIMWLALIPNIMEVGTALNALGNALILIVLLQVRRRYSPTARARRR</sequence>
<feature type="transmembrane region" description="Helical" evidence="1">
    <location>
        <begin position="132"/>
        <end position="151"/>
    </location>
</feature>
<feature type="transmembrane region" description="Helical" evidence="1">
    <location>
        <begin position="39"/>
        <end position="60"/>
    </location>
</feature>
<keyword evidence="1" id="KW-0812">Transmembrane</keyword>
<keyword evidence="1" id="KW-0472">Membrane</keyword>
<evidence type="ECO:0000313" key="3">
    <source>
        <dbReference type="Proteomes" id="UP000006681"/>
    </source>
</evidence>
<dbReference type="GeneID" id="9753107"/>
<dbReference type="AlphaFoldDB" id="E1QPW3"/>
<dbReference type="eggNOG" id="arCOG13913">
    <property type="taxonomic scope" value="Archaea"/>
</dbReference>
<keyword evidence="1" id="KW-1133">Transmembrane helix</keyword>
<evidence type="ECO:0000313" key="2">
    <source>
        <dbReference type="EMBL" id="ADN51523.1"/>
    </source>
</evidence>
<evidence type="ECO:0000256" key="1">
    <source>
        <dbReference type="SAM" id="Phobius"/>
    </source>
</evidence>